<gene>
    <name evidence="5" type="ORF">WJX72_002600</name>
</gene>
<accession>A0AAW1Q5Q7</accession>
<dbReference type="GO" id="GO:0003735">
    <property type="term" value="F:structural constituent of ribosome"/>
    <property type="evidence" value="ECO:0007669"/>
    <property type="project" value="InterPro"/>
</dbReference>
<keyword evidence="3" id="KW-0687">Ribonucleoprotein</keyword>
<dbReference type="FunFam" id="3.30.70.600:FF:000002">
    <property type="entry name" value="40S ribosomal protein S20"/>
    <property type="match status" value="1"/>
</dbReference>
<dbReference type="Pfam" id="PF00338">
    <property type="entry name" value="Ribosomal_S10"/>
    <property type="match status" value="1"/>
</dbReference>
<dbReference type="Proteomes" id="UP001489004">
    <property type="component" value="Unassembled WGS sequence"/>
</dbReference>
<reference evidence="5 6" key="1">
    <citation type="journal article" date="2024" name="Nat. Commun.">
        <title>Phylogenomics reveals the evolutionary origins of lichenization in chlorophyte algae.</title>
        <authorList>
            <person name="Puginier C."/>
            <person name="Libourel C."/>
            <person name="Otte J."/>
            <person name="Skaloud P."/>
            <person name="Haon M."/>
            <person name="Grisel S."/>
            <person name="Petersen M."/>
            <person name="Berrin J.G."/>
            <person name="Delaux P.M."/>
            <person name="Dal Grande F."/>
            <person name="Keller J."/>
        </authorList>
    </citation>
    <scope>NUCLEOTIDE SEQUENCE [LARGE SCALE GENOMIC DNA]</scope>
    <source>
        <strain evidence="5 6">SAG 2043</strain>
    </source>
</reference>
<comment type="similarity">
    <text evidence="1">Belongs to the universal ribosomal protein uS10 family.</text>
</comment>
<dbReference type="AlphaFoldDB" id="A0AAW1Q5Q7"/>
<keyword evidence="2" id="KW-0689">Ribosomal protein</keyword>
<dbReference type="PRINTS" id="PR00971">
    <property type="entry name" value="RIBOSOMALS10"/>
</dbReference>
<protein>
    <recommendedName>
        <fullName evidence="4">Small ribosomal subunit protein uS10 domain-containing protein</fullName>
    </recommendedName>
</protein>
<dbReference type="InterPro" id="IPR027486">
    <property type="entry name" value="Ribosomal_uS10_dom"/>
</dbReference>
<evidence type="ECO:0000256" key="3">
    <source>
        <dbReference type="ARBA" id="ARBA00023274"/>
    </source>
</evidence>
<dbReference type="Gene3D" id="3.30.70.600">
    <property type="entry name" value="Ribosomal protein S10 domain"/>
    <property type="match status" value="1"/>
</dbReference>
<dbReference type="InterPro" id="IPR001848">
    <property type="entry name" value="Ribosomal_uS10"/>
</dbReference>
<dbReference type="InterPro" id="IPR005729">
    <property type="entry name" value="Ribosomal_uS10_euk/arc"/>
</dbReference>
<organism evidence="5 6">
    <name type="scientific">[Myrmecia] bisecta</name>
    <dbReference type="NCBI Taxonomy" id="41462"/>
    <lineage>
        <taxon>Eukaryota</taxon>
        <taxon>Viridiplantae</taxon>
        <taxon>Chlorophyta</taxon>
        <taxon>core chlorophytes</taxon>
        <taxon>Trebouxiophyceae</taxon>
        <taxon>Trebouxiales</taxon>
        <taxon>Trebouxiaceae</taxon>
        <taxon>Myrmecia</taxon>
    </lineage>
</organism>
<evidence type="ECO:0000259" key="4">
    <source>
        <dbReference type="SMART" id="SM01403"/>
    </source>
</evidence>
<name>A0AAW1Q5Q7_9CHLO</name>
<dbReference type="HAMAP" id="MF_00508">
    <property type="entry name" value="Ribosomal_uS10"/>
    <property type="match status" value="1"/>
</dbReference>
<dbReference type="GO" id="GO:0006412">
    <property type="term" value="P:translation"/>
    <property type="evidence" value="ECO:0007669"/>
    <property type="project" value="InterPro"/>
</dbReference>
<evidence type="ECO:0000313" key="5">
    <source>
        <dbReference type="EMBL" id="KAK9816602.1"/>
    </source>
</evidence>
<evidence type="ECO:0000313" key="6">
    <source>
        <dbReference type="Proteomes" id="UP001489004"/>
    </source>
</evidence>
<dbReference type="InterPro" id="IPR036838">
    <property type="entry name" value="Ribosomal_uS10_dom_sf"/>
</dbReference>
<evidence type="ECO:0000256" key="1">
    <source>
        <dbReference type="ARBA" id="ARBA00007102"/>
    </source>
</evidence>
<dbReference type="EMBL" id="JALJOR010000005">
    <property type="protein sequence ID" value="KAK9816602.1"/>
    <property type="molecule type" value="Genomic_DNA"/>
</dbReference>
<dbReference type="SUPFAM" id="SSF54999">
    <property type="entry name" value="Ribosomal protein S10"/>
    <property type="match status" value="1"/>
</dbReference>
<feature type="domain" description="Small ribosomal subunit protein uS10" evidence="4">
    <location>
        <begin position="83"/>
        <end position="177"/>
    </location>
</feature>
<keyword evidence="6" id="KW-1185">Reference proteome</keyword>
<dbReference type="SMART" id="SM01403">
    <property type="entry name" value="Ribosomal_S10"/>
    <property type="match status" value="1"/>
</dbReference>
<dbReference type="PANTHER" id="PTHR11700">
    <property type="entry name" value="30S RIBOSOMAL PROTEIN S10 FAMILY MEMBER"/>
    <property type="match status" value="1"/>
</dbReference>
<comment type="caution">
    <text evidence="5">The sequence shown here is derived from an EMBL/GenBank/DDBJ whole genome shotgun (WGS) entry which is preliminary data.</text>
</comment>
<proteinExistence type="inferred from homology"/>
<sequence length="181" mass="19842">MELPTQANNLRPGCRKIHTAAATAAFHPPAPASCDQRYPSVTGRQVLTRGYAKMADVKPGKYVPPTGGKPGVEDSSTPIQRIRITLTSRNVKNLEKVCADLIRGAKDKQLKVKGPVRMPTKVLHITTRKSPCGEGTNTYDRFEMRVHKRLIDLHSPADVVKQITSISIEPGVEVEVIIVDV</sequence>
<evidence type="ECO:0000256" key="2">
    <source>
        <dbReference type="ARBA" id="ARBA00022980"/>
    </source>
</evidence>
<dbReference type="NCBIfam" id="TIGR01046">
    <property type="entry name" value="uS10_euk_arch"/>
    <property type="match status" value="1"/>
</dbReference>
<dbReference type="GO" id="GO:0015935">
    <property type="term" value="C:small ribosomal subunit"/>
    <property type="evidence" value="ECO:0007669"/>
    <property type="project" value="InterPro"/>
</dbReference>